<dbReference type="Proteomes" id="UP000789570">
    <property type="component" value="Unassembled WGS sequence"/>
</dbReference>
<accession>A0A9N9NVS5</accession>
<keyword evidence="2" id="KW-1185">Reference proteome</keyword>
<reference evidence="1" key="1">
    <citation type="submission" date="2021-06" db="EMBL/GenBank/DDBJ databases">
        <authorList>
            <person name="Kallberg Y."/>
            <person name="Tangrot J."/>
            <person name="Rosling A."/>
        </authorList>
    </citation>
    <scope>NUCLEOTIDE SEQUENCE</scope>
    <source>
        <strain evidence="1">UK204</strain>
    </source>
</reference>
<name>A0A9N9NVS5_9GLOM</name>
<feature type="non-terminal residue" evidence="1">
    <location>
        <position position="1"/>
    </location>
</feature>
<evidence type="ECO:0000313" key="1">
    <source>
        <dbReference type="EMBL" id="CAG8765243.1"/>
    </source>
</evidence>
<comment type="caution">
    <text evidence="1">The sequence shown here is derived from an EMBL/GenBank/DDBJ whole genome shotgun (WGS) entry which is preliminary data.</text>
</comment>
<evidence type="ECO:0000313" key="2">
    <source>
        <dbReference type="Proteomes" id="UP000789570"/>
    </source>
</evidence>
<protein>
    <submittedName>
        <fullName evidence="1">8387_t:CDS:1</fullName>
    </submittedName>
</protein>
<feature type="non-terminal residue" evidence="1">
    <location>
        <position position="59"/>
    </location>
</feature>
<sequence>FESETSSNSFMNIDFINDDQSYTNKTSSTSFKIDEYNSSESIEYVNKFSDSSESSVNNN</sequence>
<proteinExistence type="predicted"/>
<organism evidence="1 2">
    <name type="scientific">Funneliformis caledonium</name>
    <dbReference type="NCBI Taxonomy" id="1117310"/>
    <lineage>
        <taxon>Eukaryota</taxon>
        <taxon>Fungi</taxon>
        <taxon>Fungi incertae sedis</taxon>
        <taxon>Mucoromycota</taxon>
        <taxon>Glomeromycotina</taxon>
        <taxon>Glomeromycetes</taxon>
        <taxon>Glomerales</taxon>
        <taxon>Glomeraceae</taxon>
        <taxon>Funneliformis</taxon>
    </lineage>
</organism>
<dbReference type="EMBL" id="CAJVPQ010024660">
    <property type="protein sequence ID" value="CAG8765243.1"/>
    <property type="molecule type" value="Genomic_DNA"/>
</dbReference>
<gene>
    <name evidence="1" type="ORF">FCALED_LOCUS17184</name>
</gene>
<dbReference type="AlphaFoldDB" id="A0A9N9NVS5"/>